<dbReference type="SUPFAM" id="SSF53474">
    <property type="entry name" value="alpha/beta-Hydrolases"/>
    <property type="match status" value="1"/>
</dbReference>
<sequence>MRTKAFVSAVAITAALLGGSQASVAGAATPTLPPPTGPHHVGRFDVHLVDASRRDPFDPTVPVRELMVSVWYPASGGTQKPLAPQQLPGAAQAFGELAGKVNYGVPPGTVDWAATMSHAHWRAPVEHGRWPVVLYSPGLGDPRDWNTSLVEDLASRGYVVVTIDPTYESSGVEFPGGRVVRSVVFDAEPTQQLLHTILDTRVADTRFVLDRLHGLPFADSDRIAVVGQSGGGFTALQAMHDDRRIKAAVDMDGQLAISLGDNGTDLSTVAIDGVDRPFLLFGTEAGGHAKRPSWASLWQHSTGWHRDLLLTGTTEGAFTDAAPLLHQGPADATAAKRAYVASFLDRFLRGHDDHLLDAPSPSYPHVEFEG</sequence>
<dbReference type="PANTHER" id="PTHR10272">
    <property type="entry name" value="PLATELET-ACTIVATING FACTOR ACETYLHYDROLASE"/>
    <property type="match status" value="1"/>
</dbReference>
<dbReference type="EMBL" id="SNXZ01000001">
    <property type="protein sequence ID" value="TDQ05153.1"/>
    <property type="molecule type" value="Genomic_DNA"/>
</dbReference>
<dbReference type="RefSeq" id="WP_133847954.1">
    <property type="nucleotide sequence ID" value="NZ_SNXZ01000001.1"/>
</dbReference>
<evidence type="ECO:0000256" key="2">
    <source>
        <dbReference type="ARBA" id="ARBA00022963"/>
    </source>
</evidence>
<dbReference type="OrthoDB" id="569821at2"/>
<dbReference type="GO" id="GO:0003847">
    <property type="term" value="F:1-alkyl-2-acetylglycerophosphocholine esterase activity"/>
    <property type="evidence" value="ECO:0007669"/>
    <property type="project" value="TreeGrafter"/>
</dbReference>
<evidence type="ECO:0000256" key="1">
    <source>
        <dbReference type="ARBA" id="ARBA00022801"/>
    </source>
</evidence>
<feature type="chain" id="PRO_5020534107" evidence="4">
    <location>
        <begin position="28"/>
        <end position="370"/>
    </location>
</feature>
<keyword evidence="3" id="KW-0443">Lipid metabolism</keyword>
<name>A0A4R6SPJ5_LABRH</name>
<dbReference type="Pfam" id="PF03403">
    <property type="entry name" value="PAF-AH_p_II"/>
    <property type="match status" value="1"/>
</dbReference>
<protein>
    <submittedName>
        <fullName evidence="5">Dienelactone hydrolase</fullName>
    </submittedName>
</protein>
<dbReference type="InterPro" id="IPR029058">
    <property type="entry name" value="AB_hydrolase_fold"/>
</dbReference>
<accession>A0A4R6SPJ5</accession>
<feature type="signal peptide" evidence="4">
    <location>
        <begin position="1"/>
        <end position="27"/>
    </location>
</feature>
<keyword evidence="2" id="KW-0442">Lipid degradation</keyword>
<reference evidence="5 6" key="1">
    <citation type="submission" date="2019-03" db="EMBL/GenBank/DDBJ databases">
        <title>Genomic Encyclopedia of Type Strains, Phase IV (KMG-IV): sequencing the most valuable type-strain genomes for metagenomic binning, comparative biology and taxonomic classification.</title>
        <authorList>
            <person name="Goeker M."/>
        </authorList>
    </citation>
    <scope>NUCLEOTIDE SEQUENCE [LARGE SCALE GENOMIC DNA]</scope>
    <source>
        <strain evidence="5 6">DSM 45361</strain>
    </source>
</reference>
<proteinExistence type="predicted"/>
<keyword evidence="1 5" id="KW-0378">Hydrolase</keyword>
<gene>
    <name evidence="5" type="ORF">EV186_1011119</name>
</gene>
<dbReference type="PANTHER" id="PTHR10272:SF0">
    <property type="entry name" value="PLATELET-ACTIVATING FACTOR ACETYLHYDROLASE"/>
    <property type="match status" value="1"/>
</dbReference>
<dbReference type="Proteomes" id="UP000295444">
    <property type="component" value="Unassembled WGS sequence"/>
</dbReference>
<organism evidence="5 6">
    <name type="scientific">Labedaea rhizosphaerae</name>
    <dbReference type="NCBI Taxonomy" id="598644"/>
    <lineage>
        <taxon>Bacteria</taxon>
        <taxon>Bacillati</taxon>
        <taxon>Actinomycetota</taxon>
        <taxon>Actinomycetes</taxon>
        <taxon>Pseudonocardiales</taxon>
        <taxon>Pseudonocardiaceae</taxon>
        <taxon>Labedaea</taxon>
    </lineage>
</organism>
<dbReference type="GO" id="GO:0016042">
    <property type="term" value="P:lipid catabolic process"/>
    <property type="evidence" value="ECO:0007669"/>
    <property type="project" value="UniProtKB-KW"/>
</dbReference>
<dbReference type="AlphaFoldDB" id="A0A4R6SPJ5"/>
<comment type="caution">
    <text evidence="5">The sequence shown here is derived from an EMBL/GenBank/DDBJ whole genome shotgun (WGS) entry which is preliminary data.</text>
</comment>
<evidence type="ECO:0000256" key="4">
    <source>
        <dbReference type="SAM" id="SignalP"/>
    </source>
</evidence>
<keyword evidence="6" id="KW-1185">Reference proteome</keyword>
<dbReference type="Gene3D" id="3.40.50.1820">
    <property type="entry name" value="alpha/beta hydrolase"/>
    <property type="match status" value="1"/>
</dbReference>
<evidence type="ECO:0000313" key="6">
    <source>
        <dbReference type="Proteomes" id="UP000295444"/>
    </source>
</evidence>
<keyword evidence="4" id="KW-0732">Signal</keyword>
<evidence type="ECO:0000256" key="3">
    <source>
        <dbReference type="ARBA" id="ARBA00023098"/>
    </source>
</evidence>
<evidence type="ECO:0000313" key="5">
    <source>
        <dbReference type="EMBL" id="TDQ05153.1"/>
    </source>
</evidence>